<gene>
    <name evidence="2" type="ORF">FGF04_32940</name>
</gene>
<proteinExistence type="predicted"/>
<dbReference type="AlphaFoldDB" id="A0A5B0A5Q1"/>
<accession>A0A5B0A5Q1</accession>
<comment type="caution">
    <text evidence="2">The sequence shown here is derived from an EMBL/GenBank/DDBJ whole genome shotgun (WGS) entry which is preliminary data.</text>
</comment>
<name>A0A5B0A5Q1_9ACTN</name>
<dbReference type="NCBIfam" id="NF038076">
    <property type="entry name" value="fam_STM4015"/>
    <property type="match status" value="1"/>
</dbReference>
<feature type="region of interest" description="Disordered" evidence="1">
    <location>
        <begin position="303"/>
        <end position="323"/>
    </location>
</feature>
<feature type="compositionally biased region" description="Basic and acidic residues" evidence="1">
    <location>
        <begin position="303"/>
        <end position="317"/>
    </location>
</feature>
<reference evidence="2 3" key="1">
    <citation type="submission" date="2019-05" db="EMBL/GenBank/DDBJ databases">
        <authorList>
            <person name="Hariharan J."/>
            <person name="Choudoir M.J."/>
            <person name="Diebold P."/>
            <person name="Panke-Buisse K."/>
            <person name="Buckley D.H."/>
        </authorList>
    </citation>
    <scope>NUCLEOTIDE SEQUENCE [LARGE SCALE GENOMIC DNA]</scope>
    <source>
        <strain evidence="2 3">SUN51</strain>
    </source>
</reference>
<evidence type="ECO:0000256" key="1">
    <source>
        <dbReference type="SAM" id="MobiDB-lite"/>
    </source>
</evidence>
<dbReference type="Proteomes" id="UP000324965">
    <property type="component" value="Unassembled WGS sequence"/>
</dbReference>
<evidence type="ECO:0000313" key="2">
    <source>
        <dbReference type="EMBL" id="KAA0924900.1"/>
    </source>
</evidence>
<evidence type="ECO:0000313" key="3">
    <source>
        <dbReference type="Proteomes" id="UP000324965"/>
    </source>
</evidence>
<sequence length="323" mass="35746">MEPLADVPQHTCRIDHLETFHGLPVLTFPQFSDLRPLPDDPSSVAWRLQCHYSQDEDLAYMDRFLASVPLEEVRALVLGAPWYGNEDDGAEAVEELCSLAPRLSALEALFLGDLVAEECEVSWIEQSDLTPLLEAYPRLRELGVRGAEKLVWPVVRHEGLRTLRFESGGLPAAVVRDVAASDLPALECLDLWLGVEDYGGDATVEDLWPLLTGERLPSLRHLGLQNSPSANEIAAAVAQAPVVARLESLALSMGTLDEEGAMALLSGQPLTHLRRLDLRANYLDDAMMLRLWETLEPAGVRVDMSEQKTDERDEDGRYTSVAE</sequence>
<dbReference type="InterPro" id="IPR047722">
    <property type="entry name" value="STM4015-like"/>
</dbReference>
<keyword evidence="3" id="KW-1185">Reference proteome</keyword>
<organism evidence="2 3">
    <name type="scientific">Streptomyces apricus</name>
    <dbReference type="NCBI Taxonomy" id="1828112"/>
    <lineage>
        <taxon>Bacteria</taxon>
        <taxon>Bacillati</taxon>
        <taxon>Actinomycetota</taxon>
        <taxon>Actinomycetes</taxon>
        <taxon>Kitasatosporales</taxon>
        <taxon>Streptomycetaceae</taxon>
        <taxon>Streptomyces</taxon>
    </lineage>
</organism>
<dbReference type="SUPFAM" id="SSF52047">
    <property type="entry name" value="RNI-like"/>
    <property type="match status" value="1"/>
</dbReference>
<dbReference type="InterPro" id="IPR032675">
    <property type="entry name" value="LRR_dom_sf"/>
</dbReference>
<dbReference type="Gene3D" id="3.80.10.10">
    <property type="entry name" value="Ribonuclease Inhibitor"/>
    <property type="match status" value="1"/>
</dbReference>
<dbReference type="OrthoDB" id="9781345at2"/>
<dbReference type="EMBL" id="VDFC01000063">
    <property type="protein sequence ID" value="KAA0924900.1"/>
    <property type="molecule type" value="Genomic_DNA"/>
</dbReference>
<protein>
    <submittedName>
        <fullName evidence="2">Leucine-rich repeat domain-containing protein</fullName>
    </submittedName>
</protein>